<dbReference type="InterPro" id="IPR018062">
    <property type="entry name" value="HTH_AraC-typ_CS"/>
</dbReference>
<evidence type="ECO:0000256" key="3">
    <source>
        <dbReference type="ARBA" id="ARBA00023163"/>
    </source>
</evidence>
<evidence type="ECO:0000313" key="6">
    <source>
        <dbReference type="Proteomes" id="UP000250163"/>
    </source>
</evidence>
<keyword evidence="1" id="KW-0805">Transcription regulation</keyword>
<keyword evidence="6" id="KW-1185">Reference proteome</keyword>
<dbReference type="OrthoDB" id="9809338at2"/>
<dbReference type="PROSITE" id="PS00041">
    <property type="entry name" value="HTH_ARAC_FAMILY_1"/>
    <property type="match status" value="1"/>
</dbReference>
<dbReference type="AlphaFoldDB" id="A0A330LQC6"/>
<dbReference type="Pfam" id="PF12833">
    <property type="entry name" value="HTH_18"/>
    <property type="match status" value="1"/>
</dbReference>
<dbReference type="InterPro" id="IPR009057">
    <property type="entry name" value="Homeodomain-like_sf"/>
</dbReference>
<dbReference type="Proteomes" id="UP000250163">
    <property type="component" value="Chromosome MORIYA"/>
</dbReference>
<dbReference type="GO" id="GO:0043565">
    <property type="term" value="F:sequence-specific DNA binding"/>
    <property type="evidence" value="ECO:0007669"/>
    <property type="project" value="InterPro"/>
</dbReference>
<dbReference type="EMBL" id="LS483250">
    <property type="protein sequence ID" value="SQD78933.1"/>
    <property type="molecule type" value="Genomic_DNA"/>
</dbReference>
<protein>
    <submittedName>
        <fullName evidence="5">L-rhamnose operon transcriptional activator RhaR</fullName>
    </submittedName>
</protein>
<accession>A0A330LQC6</accession>
<organism evidence="5 6">
    <name type="scientific">Moritella yayanosii</name>
    <dbReference type="NCBI Taxonomy" id="69539"/>
    <lineage>
        <taxon>Bacteria</taxon>
        <taxon>Pseudomonadati</taxon>
        <taxon>Pseudomonadota</taxon>
        <taxon>Gammaproteobacteria</taxon>
        <taxon>Alteromonadales</taxon>
        <taxon>Moritellaceae</taxon>
        <taxon>Moritella</taxon>
    </lineage>
</organism>
<evidence type="ECO:0000259" key="4">
    <source>
        <dbReference type="PROSITE" id="PS01124"/>
    </source>
</evidence>
<dbReference type="PANTHER" id="PTHR46796:SF2">
    <property type="entry name" value="TRANSCRIPTIONAL REGULATORY PROTEIN"/>
    <property type="match status" value="1"/>
</dbReference>
<name>A0A330LQC6_9GAMM</name>
<dbReference type="KEGG" id="mya:MORIYA_2457"/>
<proteinExistence type="predicted"/>
<feature type="domain" description="HTH araC/xylS-type" evidence="4">
    <location>
        <begin position="100"/>
        <end position="197"/>
    </location>
</feature>
<keyword evidence="3" id="KW-0804">Transcription</keyword>
<dbReference type="PANTHER" id="PTHR46796">
    <property type="entry name" value="HTH-TYPE TRANSCRIPTIONAL ACTIVATOR RHAS-RELATED"/>
    <property type="match status" value="1"/>
</dbReference>
<dbReference type="Gene3D" id="1.10.10.60">
    <property type="entry name" value="Homeodomain-like"/>
    <property type="match status" value="2"/>
</dbReference>
<dbReference type="InterPro" id="IPR050204">
    <property type="entry name" value="AraC_XylS_family_regulators"/>
</dbReference>
<dbReference type="InterPro" id="IPR018060">
    <property type="entry name" value="HTH_AraC"/>
</dbReference>
<keyword evidence="2" id="KW-0238">DNA-binding</keyword>
<sequence length="203" mass="23318">MNNDTAGSEFSLLDCFGGIEYVKASFKDQHFSKHVHEGYAIGVIDRSLVEHLRMIFDYSDNHGSKLLLETLIFAFFTKLLLKSSNRNINLDDKVAGNKICLAREYLDEFFDTNISLDELAIIGNTNKYTLIRQFKDRWGMAPHQYQVQLRIHRAKGLLRTGIKPVDVAAICGFYDQSHLASHFKKALGTTPNSYRRFMYERPS</sequence>
<evidence type="ECO:0000313" key="5">
    <source>
        <dbReference type="EMBL" id="SQD78933.1"/>
    </source>
</evidence>
<dbReference type="RefSeq" id="WP_112715302.1">
    <property type="nucleotide sequence ID" value="NZ_LS483250.1"/>
</dbReference>
<dbReference type="GO" id="GO:0003700">
    <property type="term" value="F:DNA-binding transcription factor activity"/>
    <property type="evidence" value="ECO:0007669"/>
    <property type="project" value="InterPro"/>
</dbReference>
<dbReference type="SUPFAM" id="SSF46689">
    <property type="entry name" value="Homeodomain-like"/>
    <property type="match status" value="2"/>
</dbReference>
<dbReference type="SMART" id="SM00342">
    <property type="entry name" value="HTH_ARAC"/>
    <property type="match status" value="1"/>
</dbReference>
<dbReference type="PROSITE" id="PS01124">
    <property type="entry name" value="HTH_ARAC_FAMILY_2"/>
    <property type="match status" value="1"/>
</dbReference>
<gene>
    <name evidence="5" type="ORF">MORIYA_2457</name>
</gene>
<evidence type="ECO:0000256" key="1">
    <source>
        <dbReference type="ARBA" id="ARBA00023015"/>
    </source>
</evidence>
<evidence type="ECO:0000256" key="2">
    <source>
        <dbReference type="ARBA" id="ARBA00023125"/>
    </source>
</evidence>
<reference evidence="6" key="1">
    <citation type="submission" date="2018-05" db="EMBL/GenBank/DDBJ databases">
        <authorList>
            <person name="Cea G.-C."/>
            <person name="William W."/>
        </authorList>
    </citation>
    <scope>NUCLEOTIDE SEQUENCE [LARGE SCALE GENOMIC DNA]</scope>
    <source>
        <strain evidence="6">DB21MT 5</strain>
    </source>
</reference>